<comment type="subcellular location">
    <subcellularLocation>
        <location evidence="6">Cell membrane</location>
        <topology evidence="6">Multi-pass membrane protein</topology>
    </subcellularLocation>
    <subcellularLocation>
        <location evidence="1">Membrane</location>
        <topology evidence="1">Multi-pass membrane protein</topology>
    </subcellularLocation>
</comment>
<sequence>MQVVGVILVVAMLIAPGITALTLTKSFDRMLWVAVITSVISSLMGVILSYHFDASTGACIILLQAAFFVLALTYSRLKL</sequence>
<evidence type="ECO:0000256" key="4">
    <source>
        <dbReference type="ARBA" id="ARBA00022989"/>
    </source>
</evidence>
<evidence type="ECO:0000256" key="3">
    <source>
        <dbReference type="ARBA" id="ARBA00022692"/>
    </source>
</evidence>
<accession>A0A3S4Y0S2</accession>
<gene>
    <name evidence="8" type="primary">mntB_1</name>
    <name evidence="8" type="ORF">NCTC8284_01362</name>
</gene>
<comment type="similarity">
    <text evidence="2 6">Belongs to the ABC-3 integral membrane protein family.</text>
</comment>
<dbReference type="InterPro" id="IPR037294">
    <property type="entry name" value="ABC_BtuC-like"/>
</dbReference>
<dbReference type="GO" id="GO:0043190">
    <property type="term" value="C:ATP-binding cassette (ABC) transporter complex"/>
    <property type="evidence" value="ECO:0007669"/>
    <property type="project" value="InterPro"/>
</dbReference>
<evidence type="ECO:0000256" key="1">
    <source>
        <dbReference type="ARBA" id="ARBA00004141"/>
    </source>
</evidence>
<evidence type="ECO:0000256" key="2">
    <source>
        <dbReference type="ARBA" id="ARBA00008034"/>
    </source>
</evidence>
<name>A0A3S4Y0S2_9PAST</name>
<feature type="transmembrane region" description="Helical" evidence="7">
    <location>
        <begin position="6"/>
        <end position="23"/>
    </location>
</feature>
<proteinExistence type="inferred from homology"/>
<dbReference type="PANTHER" id="PTHR30477:SF24">
    <property type="entry name" value="IRON TRANSPORT SYSTEM MEMBRANE PROTEIN HI_0359-RELATED"/>
    <property type="match status" value="1"/>
</dbReference>
<dbReference type="GO" id="GO:0010043">
    <property type="term" value="P:response to zinc ion"/>
    <property type="evidence" value="ECO:0007669"/>
    <property type="project" value="TreeGrafter"/>
</dbReference>
<dbReference type="AlphaFoldDB" id="A0A3S4Y0S2"/>
<dbReference type="EMBL" id="LR134405">
    <property type="protein sequence ID" value="VEH66200.1"/>
    <property type="molecule type" value="Genomic_DNA"/>
</dbReference>
<dbReference type="SUPFAM" id="SSF81345">
    <property type="entry name" value="ABC transporter involved in vitamin B12 uptake, BtuC"/>
    <property type="match status" value="1"/>
</dbReference>
<evidence type="ECO:0000313" key="9">
    <source>
        <dbReference type="Proteomes" id="UP000278733"/>
    </source>
</evidence>
<reference evidence="8 9" key="1">
    <citation type="submission" date="2018-12" db="EMBL/GenBank/DDBJ databases">
        <authorList>
            <consortium name="Pathogen Informatics"/>
        </authorList>
    </citation>
    <scope>NUCLEOTIDE SEQUENCE [LARGE SCALE GENOMIC DNA]</scope>
    <source>
        <strain evidence="8 9">NCTC8284</strain>
    </source>
</reference>
<dbReference type="PANTHER" id="PTHR30477">
    <property type="entry name" value="ABC-TRANSPORTER METAL-BINDING PROTEIN"/>
    <property type="match status" value="1"/>
</dbReference>
<keyword evidence="6" id="KW-0813">Transport</keyword>
<feature type="transmembrane region" description="Helical" evidence="7">
    <location>
        <begin position="30"/>
        <end position="48"/>
    </location>
</feature>
<dbReference type="KEGG" id="rpne:NCTC8284_01362"/>
<feature type="transmembrane region" description="Helical" evidence="7">
    <location>
        <begin position="54"/>
        <end position="74"/>
    </location>
</feature>
<organism evidence="8 9">
    <name type="scientific">Rodentibacter pneumotropicus</name>
    <dbReference type="NCBI Taxonomy" id="758"/>
    <lineage>
        <taxon>Bacteria</taxon>
        <taxon>Pseudomonadati</taxon>
        <taxon>Pseudomonadota</taxon>
        <taxon>Gammaproteobacteria</taxon>
        <taxon>Pasteurellales</taxon>
        <taxon>Pasteurellaceae</taxon>
        <taxon>Rodentibacter</taxon>
    </lineage>
</organism>
<dbReference type="Gene3D" id="1.10.3470.10">
    <property type="entry name" value="ABC transporter involved in vitamin B12 uptake, BtuC"/>
    <property type="match status" value="1"/>
</dbReference>
<dbReference type="Pfam" id="PF00950">
    <property type="entry name" value="ABC-3"/>
    <property type="match status" value="1"/>
</dbReference>
<dbReference type="GO" id="GO:0055085">
    <property type="term" value="P:transmembrane transport"/>
    <property type="evidence" value="ECO:0007669"/>
    <property type="project" value="InterPro"/>
</dbReference>
<keyword evidence="4 7" id="KW-1133">Transmembrane helix</keyword>
<keyword evidence="5 7" id="KW-0472">Membrane</keyword>
<evidence type="ECO:0000256" key="7">
    <source>
        <dbReference type="SAM" id="Phobius"/>
    </source>
</evidence>
<keyword evidence="3 6" id="KW-0812">Transmembrane</keyword>
<protein>
    <submittedName>
        <fullName evidence="8">Iron transport system membrane protein</fullName>
    </submittedName>
</protein>
<dbReference type="Proteomes" id="UP000278733">
    <property type="component" value="Chromosome"/>
</dbReference>
<evidence type="ECO:0000256" key="5">
    <source>
        <dbReference type="ARBA" id="ARBA00023136"/>
    </source>
</evidence>
<dbReference type="InterPro" id="IPR001626">
    <property type="entry name" value="ABC_TroCD"/>
</dbReference>
<evidence type="ECO:0000256" key="6">
    <source>
        <dbReference type="RuleBase" id="RU003943"/>
    </source>
</evidence>
<evidence type="ECO:0000313" key="8">
    <source>
        <dbReference type="EMBL" id="VEH66200.1"/>
    </source>
</evidence>